<dbReference type="Proteomes" id="UP000824238">
    <property type="component" value="Unassembled WGS sequence"/>
</dbReference>
<dbReference type="InterPro" id="IPR000843">
    <property type="entry name" value="HTH_LacI"/>
</dbReference>
<dbReference type="PROSITE" id="PS00356">
    <property type="entry name" value="HTH_LACI_1"/>
    <property type="match status" value="1"/>
</dbReference>
<evidence type="ECO:0000256" key="3">
    <source>
        <dbReference type="ARBA" id="ARBA00023163"/>
    </source>
</evidence>
<dbReference type="Gene3D" id="3.40.50.2300">
    <property type="match status" value="2"/>
</dbReference>
<evidence type="ECO:0000256" key="1">
    <source>
        <dbReference type="ARBA" id="ARBA00023015"/>
    </source>
</evidence>
<accession>A0A9D1DNG2</accession>
<organism evidence="5 6">
    <name type="scientific">Candidatus Scatomorpha intestinigallinarum</name>
    <dbReference type="NCBI Taxonomy" id="2840923"/>
    <lineage>
        <taxon>Bacteria</taxon>
        <taxon>Bacillati</taxon>
        <taxon>Bacillota</taxon>
        <taxon>Clostridia</taxon>
        <taxon>Eubacteriales</taxon>
        <taxon>Candidatus Scatomorpha</taxon>
    </lineage>
</organism>
<dbReference type="EMBL" id="DVHH01000257">
    <property type="protein sequence ID" value="HIR56023.1"/>
    <property type="molecule type" value="Genomic_DNA"/>
</dbReference>
<evidence type="ECO:0000259" key="4">
    <source>
        <dbReference type="PROSITE" id="PS50932"/>
    </source>
</evidence>
<dbReference type="PROSITE" id="PS50932">
    <property type="entry name" value="HTH_LACI_2"/>
    <property type="match status" value="1"/>
</dbReference>
<dbReference type="InterPro" id="IPR046335">
    <property type="entry name" value="LacI/GalR-like_sensor"/>
</dbReference>
<dbReference type="CDD" id="cd06267">
    <property type="entry name" value="PBP1_LacI_sugar_binding-like"/>
    <property type="match status" value="1"/>
</dbReference>
<dbReference type="AlphaFoldDB" id="A0A9D1DNG2"/>
<dbReference type="GO" id="GO:0000976">
    <property type="term" value="F:transcription cis-regulatory region binding"/>
    <property type="evidence" value="ECO:0007669"/>
    <property type="project" value="TreeGrafter"/>
</dbReference>
<dbReference type="PANTHER" id="PTHR30146:SF153">
    <property type="entry name" value="LACTOSE OPERON REPRESSOR"/>
    <property type="match status" value="1"/>
</dbReference>
<keyword evidence="2 5" id="KW-0238">DNA-binding</keyword>
<evidence type="ECO:0000313" key="6">
    <source>
        <dbReference type="Proteomes" id="UP000824238"/>
    </source>
</evidence>
<evidence type="ECO:0000256" key="2">
    <source>
        <dbReference type="ARBA" id="ARBA00023125"/>
    </source>
</evidence>
<dbReference type="Gene3D" id="1.10.260.40">
    <property type="entry name" value="lambda repressor-like DNA-binding domains"/>
    <property type="match status" value="1"/>
</dbReference>
<dbReference type="InterPro" id="IPR010982">
    <property type="entry name" value="Lambda_DNA-bd_dom_sf"/>
</dbReference>
<keyword evidence="1" id="KW-0805">Transcription regulation</keyword>
<dbReference type="PANTHER" id="PTHR30146">
    <property type="entry name" value="LACI-RELATED TRANSCRIPTIONAL REPRESSOR"/>
    <property type="match status" value="1"/>
</dbReference>
<dbReference type="SUPFAM" id="SSF53822">
    <property type="entry name" value="Periplasmic binding protein-like I"/>
    <property type="match status" value="1"/>
</dbReference>
<evidence type="ECO:0000313" key="5">
    <source>
        <dbReference type="EMBL" id="HIR56023.1"/>
    </source>
</evidence>
<sequence>MAVTIKDVAREAGVSIATVSKIINGAPGISEATTRRVEEVMRALDYAPNSRAASLARKSARCVAFLAELDEAAPYTNPHLFDIMCGVQTALFSKGYALTLLDSLSADVEKMILSRAFDGIIVHGGALTRPIASLLIARRFPHIVIGHPSDVRLNWVDTDHTLGGRIACEHLIDCGCERLAFMGEGETAGISNQRLTGFRTALLEAGLEYRRDWVLHTDGTLASGKGAALELLGRGELPQGIVCGSNLLAYAFTLAAAERGVAIPGDMLLITFDRYPYSGLISPEPTLVQIDVRDMGRAAAKQLLQGLKKPELRVQSYTTLPSLIEGQSTRKL</sequence>
<reference evidence="5" key="2">
    <citation type="journal article" date="2021" name="PeerJ">
        <title>Extensive microbial diversity within the chicken gut microbiome revealed by metagenomics and culture.</title>
        <authorList>
            <person name="Gilroy R."/>
            <person name="Ravi A."/>
            <person name="Getino M."/>
            <person name="Pursley I."/>
            <person name="Horton D.L."/>
            <person name="Alikhan N.F."/>
            <person name="Baker D."/>
            <person name="Gharbi K."/>
            <person name="Hall N."/>
            <person name="Watson M."/>
            <person name="Adriaenssens E.M."/>
            <person name="Foster-Nyarko E."/>
            <person name="Jarju S."/>
            <person name="Secka A."/>
            <person name="Antonio M."/>
            <person name="Oren A."/>
            <person name="Chaudhuri R.R."/>
            <person name="La Ragione R."/>
            <person name="Hildebrand F."/>
            <person name="Pallen M.J."/>
        </authorList>
    </citation>
    <scope>NUCLEOTIDE SEQUENCE</scope>
    <source>
        <strain evidence="5">ChiGjej3B3-7149</strain>
    </source>
</reference>
<dbReference type="Pfam" id="PF13377">
    <property type="entry name" value="Peripla_BP_3"/>
    <property type="match status" value="1"/>
</dbReference>
<feature type="domain" description="HTH lacI-type" evidence="4">
    <location>
        <begin position="3"/>
        <end position="57"/>
    </location>
</feature>
<dbReference type="SMART" id="SM00354">
    <property type="entry name" value="HTH_LACI"/>
    <property type="match status" value="1"/>
</dbReference>
<name>A0A9D1DNG2_9FIRM</name>
<dbReference type="InterPro" id="IPR028082">
    <property type="entry name" value="Peripla_BP_I"/>
</dbReference>
<reference evidence="5" key="1">
    <citation type="submission" date="2020-10" db="EMBL/GenBank/DDBJ databases">
        <authorList>
            <person name="Gilroy R."/>
        </authorList>
    </citation>
    <scope>NUCLEOTIDE SEQUENCE</scope>
    <source>
        <strain evidence="5">ChiGjej3B3-7149</strain>
    </source>
</reference>
<dbReference type="SUPFAM" id="SSF47413">
    <property type="entry name" value="lambda repressor-like DNA-binding domains"/>
    <property type="match status" value="1"/>
</dbReference>
<keyword evidence="3" id="KW-0804">Transcription</keyword>
<protein>
    <submittedName>
        <fullName evidence="5">LacI family DNA-binding transcriptional regulator</fullName>
    </submittedName>
</protein>
<dbReference type="PRINTS" id="PR00036">
    <property type="entry name" value="HTHLACI"/>
</dbReference>
<gene>
    <name evidence="5" type="ORF">IAD36_10575</name>
</gene>
<dbReference type="GO" id="GO:0003700">
    <property type="term" value="F:DNA-binding transcription factor activity"/>
    <property type="evidence" value="ECO:0007669"/>
    <property type="project" value="TreeGrafter"/>
</dbReference>
<dbReference type="Pfam" id="PF00356">
    <property type="entry name" value="LacI"/>
    <property type="match status" value="1"/>
</dbReference>
<proteinExistence type="predicted"/>
<dbReference type="CDD" id="cd01392">
    <property type="entry name" value="HTH_LacI"/>
    <property type="match status" value="1"/>
</dbReference>
<comment type="caution">
    <text evidence="5">The sequence shown here is derived from an EMBL/GenBank/DDBJ whole genome shotgun (WGS) entry which is preliminary data.</text>
</comment>